<sequence length="79" mass="8921">MRRKRSRGPYVAPLPRLRGLSRPEAIEAVRTWSADHEAGSEVRICAEVVLDEIEAFDYADAVAIEKVAALMRRWAEVRG</sequence>
<name>A0ABW4L0P8_9MICO</name>
<accession>A0ABW4L0P8</accession>
<protein>
    <recommendedName>
        <fullName evidence="3">Antitoxin VbhA domain-containing protein</fullName>
    </recommendedName>
</protein>
<dbReference type="RefSeq" id="WP_388002145.1">
    <property type="nucleotide sequence ID" value="NZ_JBHUEE010000001.1"/>
</dbReference>
<evidence type="ECO:0000313" key="1">
    <source>
        <dbReference type="EMBL" id="MFD1716719.1"/>
    </source>
</evidence>
<reference evidence="2" key="1">
    <citation type="journal article" date="2019" name="Int. J. Syst. Evol. Microbiol.">
        <title>The Global Catalogue of Microorganisms (GCM) 10K type strain sequencing project: providing services to taxonomists for standard genome sequencing and annotation.</title>
        <authorList>
            <consortium name="The Broad Institute Genomics Platform"/>
            <consortium name="The Broad Institute Genome Sequencing Center for Infectious Disease"/>
            <person name="Wu L."/>
            <person name="Ma J."/>
        </authorList>
    </citation>
    <scope>NUCLEOTIDE SEQUENCE [LARGE SCALE GENOMIC DNA]</scope>
    <source>
        <strain evidence="2">JCM 17130</strain>
    </source>
</reference>
<proteinExistence type="predicted"/>
<evidence type="ECO:0008006" key="3">
    <source>
        <dbReference type="Google" id="ProtNLM"/>
    </source>
</evidence>
<gene>
    <name evidence="1" type="ORF">ACFSE6_02650</name>
</gene>
<keyword evidence="2" id="KW-1185">Reference proteome</keyword>
<comment type="caution">
    <text evidence="1">The sequence shown here is derived from an EMBL/GenBank/DDBJ whole genome shotgun (WGS) entry which is preliminary data.</text>
</comment>
<dbReference type="EMBL" id="JBHUEE010000001">
    <property type="protein sequence ID" value="MFD1716719.1"/>
    <property type="molecule type" value="Genomic_DNA"/>
</dbReference>
<organism evidence="1 2">
    <name type="scientific">Georgenia deserti</name>
    <dbReference type="NCBI Taxonomy" id="2093781"/>
    <lineage>
        <taxon>Bacteria</taxon>
        <taxon>Bacillati</taxon>
        <taxon>Actinomycetota</taxon>
        <taxon>Actinomycetes</taxon>
        <taxon>Micrococcales</taxon>
        <taxon>Bogoriellaceae</taxon>
        <taxon>Georgenia</taxon>
    </lineage>
</organism>
<dbReference type="Proteomes" id="UP001597277">
    <property type="component" value="Unassembled WGS sequence"/>
</dbReference>
<evidence type="ECO:0000313" key="2">
    <source>
        <dbReference type="Proteomes" id="UP001597277"/>
    </source>
</evidence>